<organism evidence="1">
    <name type="scientific">marine sediment metagenome</name>
    <dbReference type="NCBI Taxonomy" id="412755"/>
    <lineage>
        <taxon>unclassified sequences</taxon>
        <taxon>metagenomes</taxon>
        <taxon>ecological metagenomes</taxon>
    </lineage>
</organism>
<dbReference type="AlphaFoldDB" id="A0A0F9EL06"/>
<name>A0A0F9EL06_9ZZZZ</name>
<reference evidence="1" key="1">
    <citation type="journal article" date="2015" name="Nature">
        <title>Complex archaea that bridge the gap between prokaryotes and eukaryotes.</title>
        <authorList>
            <person name="Spang A."/>
            <person name="Saw J.H."/>
            <person name="Jorgensen S.L."/>
            <person name="Zaremba-Niedzwiedzka K."/>
            <person name="Martijn J."/>
            <person name="Lind A.E."/>
            <person name="van Eijk R."/>
            <person name="Schleper C."/>
            <person name="Guy L."/>
            <person name="Ettema T.J."/>
        </authorList>
    </citation>
    <scope>NUCLEOTIDE SEQUENCE</scope>
</reference>
<proteinExistence type="predicted"/>
<comment type="caution">
    <text evidence="1">The sequence shown here is derived from an EMBL/GenBank/DDBJ whole genome shotgun (WGS) entry which is preliminary data.</text>
</comment>
<dbReference type="EMBL" id="LAZR01024561">
    <property type="protein sequence ID" value="KKL74724.1"/>
    <property type="molecule type" value="Genomic_DNA"/>
</dbReference>
<accession>A0A0F9EL06</accession>
<gene>
    <name evidence="1" type="ORF">LCGC14_2062000</name>
</gene>
<protein>
    <submittedName>
        <fullName evidence="1">Uncharacterized protein</fullName>
    </submittedName>
</protein>
<evidence type="ECO:0000313" key="1">
    <source>
        <dbReference type="EMBL" id="KKL74724.1"/>
    </source>
</evidence>
<sequence>MSEVNVFTDVGVLEWDMSTISSTMLDIENHLQFIRPIESDDLVCKLQMIVRDYDLQNDDDPMAGILYVIHATLLALEHYYGVSGKIFLHLRMERLNLNFKIRCAVYKESSFELIRRYEKLPCGKFKELMAELPQKLQEHFTIVIPSPRLSTLEKSTDALMLKIELPVVELRNDEGLLPIPPLYTNTISEMEKILQKEHVKRVYDAACDISRKFDKDKQT</sequence>